<feature type="compositionally biased region" description="Basic and acidic residues" evidence="1">
    <location>
        <begin position="47"/>
        <end position="57"/>
    </location>
</feature>
<feature type="region of interest" description="Disordered" evidence="1">
    <location>
        <begin position="29"/>
        <end position="120"/>
    </location>
</feature>
<gene>
    <name evidence="3" type="ORF">MU516_17670</name>
</gene>
<proteinExistence type="predicted"/>
<organism evidence="3 4">
    <name type="scientific">Paracoccus maritimus</name>
    <dbReference type="NCBI Taxonomy" id="2933292"/>
    <lineage>
        <taxon>Bacteria</taxon>
        <taxon>Pseudomonadati</taxon>
        <taxon>Pseudomonadota</taxon>
        <taxon>Alphaproteobacteria</taxon>
        <taxon>Rhodobacterales</taxon>
        <taxon>Paracoccaceae</taxon>
        <taxon>Paracoccus</taxon>
    </lineage>
</organism>
<dbReference type="Gene3D" id="2.30.30.40">
    <property type="entry name" value="SH3 Domains"/>
    <property type="match status" value="1"/>
</dbReference>
<dbReference type="PROSITE" id="PS51781">
    <property type="entry name" value="SH3B"/>
    <property type="match status" value="1"/>
</dbReference>
<sequence>MIRLLVLMSATLVALYAVMSVYGAGDPRAQRQQTASPSPRSAAQDAGARDLIARPEGRTPPATTGAAPAPGNKDADAPSAAPEVVSVATQTPERVQQFPGPALRPSPEYAGQEQQAVAAPPPGAQGPILYVTGSSVNFRAGPSTGDRVIGALGQGAAVEALGPTDGAWVNIRDTSGRTGYMSGQFLTSNAPN</sequence>
<evidence type="ECO:0000259" key="2">
    <source>
        <dbReference type="PROSITE" id="PS51781"/>
    </source>
</evidence>
<feature type="domain" description="SH3b" evidence="2">
    <location>
        <begin position="126"/>
        <end position="190"/>
    </location>
</feature>
<comment type="caution">
    <text evidence="3">The sequence shown here is derived from an EMBL/GenBank/DDBJ whole genome shotgun (WGS) entry which is preliminary data.</text>
</comment>
<keyword evidence="4" id="KW-1185">Reference proteome</keyword>
<dbReference type="Pfam" id="PF08239">
    <property type="entry name" value="SH3_3"/>
    <property type="match status" value="1"/>
</dbReference>
<evidence type="ECO:0000313" key="4">
    <source>
        <dbReference type="Proteomes" id="UP001320702"/>
    </source>
</evidence>
<protein>
    <submittedName>
        <fullName evidence="3">SH3 domain-containing protein</fullName>
    </submittedName>
</protein>
<accession>A0ABT2KFR8</accession>
<reference evidence="3 4" key="1">
    <citation type="submission" date="2022-04" db="EMBL/GenBank/DDBJ databases">
        <title>Paracoccus sp. YLB-12 draft genome sequence.</title>
        <authorList>
            <person name="Yu L."/>
        </authorList>
    </citation>
    <scope>NUCLEOTIDE SEQUENCE [LARGE SCALE GENOMIC DNA]</scope>
    <source>
        <strain evidence="3 4">YLB-12</strain>
    </source>
</reference>
<name>A0ABT2KFR8_9RHOB</name>
<feature type="compositionally biased region" description="Polar residues" evidence="1">
    <location>
        <begin position="30"/>
        <end position="41"/>
    </location>
</feature>
<feature type="compositionally biased region" description="Low complexity" evidence="1">
    <location>
        <begin position="59"/>
        <end position="88"/>
    </location>
</feature>
<dbReference type="EMBL" id="JANAVZ010000016">
    <property type="protein sequence ID" value="MCT4334684.1"/>
    <property type="molecule type" value="Genomic_DNA"/>
</dbReference>
<dbReference type="InterPro" id="IPR003646">
    <property type="entry name" value="SH3-like_bac-type"/>
</dbReference>
<evidence type="ECO:0000313" key="3">
    <source>
        <dbReference type="EMBL" id="MCT4334684.1"/>
    </source>
</evidence>
<evidence type="ECO:0000256" key="1">
    <source>
        <dbReference type="SAM" id="MobiDB-lite"/>
    </source>
</evidence>
<dbReference type="RefSeq" id="WP_260278583.1">
    <property type="nucleotide sequence ID" value="NZ_JANAVZ010000016.1"/>
</dbReference>
<dbReference type="Proteomes" id="UP001320702">
    <property type="component" value="Unassembled WGS sequence"/>
</dbReference>